<evidence type="ECO:0008006" key="3">
    <source>
        <dbReference type="Google" id="ProtNLM"/>
    </source>
</evidence>
<proteinExistence type="predicted"/>
<sequence length="48" mass="5464">MVAGIVTALLLVLFVGGWIWVWRPSRKAEFDAAARLPLKENENEENPR</sequence>
<dbReference type="CDD" id="cd01324">
    <property type="entry name" value="cbb3_Oxidase_CcoQ"/>
    <property type="match status" value="1"/>
</dbReference>
<accession>A0ABQ3BVZ6</accession>
<name>A0ABQ3BVZ6_9GAMM</name>
<protein>
    <recommendedName>
        <fullName evidence="3">Cytochrome c oxidase cbb3-type subunit 4</fullName>
    </recommendedName>
</protein>
<reference evidence="2" key="1">
    <citation type="journal article" date="2019" name="Int. J. Syst. Evol. Microbiol.">
        <title>The Global Catalogue of Microorganisms (GCM) 10K type strain sequencing project: providing services to taxonomists for standard genome sequencing and annotation.</title>
        <authorList>
            <consortium name="The Broad Institute Genomics Platform"/>
            <consortium name="The Broad Institute Genome Sequencing Center for Infectious Disease"/>
            <person name="Wu L."/>
            <person name="Ma J."/>
        </authorList>
    </citation>
    <scope>NUCLEOTIDE SEQUENCE [LARGE SCALE GENOMIC DNA]</scope>
    <source>
        <strain evidence="2">KCTC 22558</strain>
    </source>
</reference>
<dbReference type="InterPro" id="IPR008621">
    <property type="entry name" value="Cbb3-typ_cyt_oxidase_comp"/>
</dbReference>
<evidence type="ECO:0000313" key="2">
    <source>
        <dbReference type="Proteomes" id="UP000643403"/>
    </source>
</evidence>
<dbReference type="EMBL" id="BMXY01000001">
    <property type="protein sequence ID" value="GGZ59064.1"/>
    <property type="molecule type" value="Genomic_DNA"/>
</dbReference>
<dbReference type="RefSeq" id="WP_189447585.1">
    <property type="nucleotide sequence ID" value="NZ_BMXY01000001.1"/>
</dbReference>
<evidence type="ECO:0000313" key="1">
    <source>
        <dbReference type="EMBL" id="GGZ59064.1"/>
    </source>
</evidence>
<comment type="caution">
    <text evidence="1">The sequence shown here is derived from an EMBL/GenBank/DDBJ whole genome shotgun (WGS) entry which is preliminary data.</text>
</comment>
<gene>
    <name evidence="1" type="ORF">GCM10008101_10990</name>
</gene>
<organism evidence="1 2">
    <name type="scientific">Cognatilysobacter xinjiangensis</name>
    <dbReference type="NCBI Taxonomy" id="546892"/>
    <lineage>
        <taxon>Bacteria</taxon>
        <taxon>Pseudomonadati</taxon>
        <taxon>Pseudomonadota</taxon>
        <taxon>Gammaproteobacteria</taxon>
        <taxon>Lysobacterales</taxon>
        <taxon>Lysobacteraceae</taxon>
        <taxon>Cognatilysobacter</taxon>
    </lineage>
</organism>
<keyword evidence="2" id="KW-1185">Reference proteome</keyword>
<dbReference type="Proteomes" id="UP000643403">
    <property type="component" value="Unassembled WGS sequence"/>
</dbReference>
<dbReference type="Pfam" id="PF05545">
    <property type="entry name" value="FixQ"/>
    <property type="match status" value="1"/>
</dbReference>